<comment type="subcellular location">
    <subcellularLocation>
        <location evidence="1">Membrane</location>
        <topology evidence="1">Multi-pass membrane protein</topology>
    </subcellularLocation>
</comment>
<evidence type="ECO:0000313" key="9">
    <source>
        <dbReference type="EMBL" id="QDZ76601.1"/>
    </source>
</evidence>
<keyword evidence="6 8" id="KW-1133">Transmembrane helix</keyword>
<feature type="transmembrane region" description="Helical" evidence="8">
    <location>
        <begin position="12"/>
        <end position="31"/>
    </location>
</feature>
<dbReference type="PANTHER" id="PTHR34975">
    <property type="entry name" value="SPORE GERMINATION PROTEIN A2"/>
    <property type="match status" value="1"/>
</dbReference>
<sequence length="376" mass="43372">MMKVNQAYQVSPIYVFFLIHSAQFGAGVLGFSRIAAEKAGYDAWISVLLAGIVLHILMWMMYRMLSWINGSILKLQTYMFGKLLGTGLNILFLLYFFIVSASILRTYIEIVQVWMFPTASTFILATVMCVLVYYIVSSGFRVMTAICVLSIFMSILYIFLCIYCMRNYGEMNNFLPVWNHSIQDIGDAMKKSIYTMAGSEIILMIYPFIHHPKESHKFAQYGLLFSNSLYLLTIVSALACFNENMLAHRIWSQLSLSQLITLPFIQRFENIMVSGYAWGMITSMILPIWACTRGIREIFPIRQRYTLLALLGMLIVIACQLQDRHTINAFITQTSRFTFYLIYIYMPILFLLFCLKVQYQKKKNTLCNIGSDAKNK</sequence>
<dbReference type="GO" id="GO:0009847">
    <property type="term" value="P:spore germination"/>
    <property type="evidence" value="ECO:0007669"/>
    <property type="project" value="InterPro"/>
</dbReference>
<evidence type="ECO:0000256" key="7">
    <source>
        <dbReference type="ARBA" id="ARBA00023136"/>
    </source>
</evidence>
<feature type="transmembrane region" description="Helical" evidence="8">
    <location>
        <begin position="83"/>
        <end position="108"/>
    </location>
</feature>
<feature type="transmembrane region" description="Helical" evidence="8">
    <location>
        <begin position="143"/>
        <end position="165"/>
    </location>
</feature>
<feature type="transmembrane region" description="Helical" evidence="8">
    <location>
        <begin position="337"/>
        <end position="355"/>
    </location>
</feature>
<feature type="transmembrane region" description="Helical" evidence="8">
    <location>
        <begin position="304"/>
        <end position="322"/>
    </location>
</feature>
<evidence type="ECO:0000256" key="8">
    <source>
        <dbReference type="SAM" id="Phobius"/>
    </source>
</evidence>
<evidence type="ECO:0000313" key="10">
    <source>
        <dbReference type="Proteomes" id="UP000321735"/>
    </source>
</evidence>
<dbReference type="EMBL" id="CP031778">
    <property type="protein sequence ID" value="QDZ76601.1"/>
    <property type="molecule type" value="Genomic_DNA"/>
</dbReference>
<keyword evidence="3" id="KW-0813">Transport</keyword>
<dbReference type="PANTHER" id="PTHR34975:SF2">
    <property type="entry name" value="SPORE GERMINATION PROTEIN A2"/>
    <property type="match status" value="1"/>
</dbReference>
<dbReference type="Gene3D" id="1.20.1740.10">
    <property type="entry name" value="Amino acid/polyamine transporter I"/>
    <property type="match status" value="1"/>
</dbReference>
<proteinExistence type="inferred from homology"/>
<dbReference type="GO" id="GO:0016020">
    <property type="term" value="C:membrane"/>
    <property type="evidence" value="ECO:0007669"/>
    <property type="project" value="UniProtKB-SubCell"/>
</dbReference>
<keyword evidence="5 8" id="KW-0812">Transmembrane</keyword>
<comment type="similarity">
    <text evidence="2">Belongs to the amino acid-polyamine-organocation (APC) superfamily. Spore germination protein (SGP) (TC 2.A.3.9) family.</text>
</comment>
<feature type="transmembrane region" description="Helical" evidence="8">
    <location>
        <begin position="114"/>
        <end position="136"/>
    </location>
</feature>
<evidence type="ECO:0000256" key="3">
    <source>
        <dbReference type="ARBA" id="ARBA00022448"/>
    </source>
</evidence>
<protein>
    <submittedName>
        <fullName evidence="9">Spore gernimation protein GerH</fullName>
    </submittedName>
</protein>
<dbReference type="InterPro" id="IPR004761">
    <property type="entry name" value="Spore_GerAB"/>
</dbReference>
<dbReference type="Proteomes" id="UP000321735">
    <property type="component" value="Chromosome"/>
</dbReference>
<organism evidence="9 10">
    <name type="scientific">Bacillus cereus</name>
    <dbReference type="NCBI Taxonomy" id="1396"/>
    <lineage>
        <taxon>Bacteria</taxon>
        <taxon>Bacillati</taxon>
        <taxon>Bacillota</taxon>
        <taxon>Bacilli</taxon>
        <taxon>Bacillales</taxon>
        <taxon>Bacillaceae</taxon>
        <taxon>Bacillus</taxon>
        <taxon>Bacillus cereus group</taxon>
    </lineage>
</organism>
<evidence type="ECO:0000256" key="5">
    <source>
        <dbReference type="ARBA" id="ARBA00022692"/>
    </source>
</evidence>
<evidence type="ECO:0000256" key="1">
    <source>
        <dbReference type="ARBA" id="ARBA00004141"/>
    </source>
</evidence>
<reference evidence="9 10" key="1">
    <citation type="journal article" date="2019" name="Ecotoxicol. Environ. Saf.">
        <title>Microbial characterization of heavy metal resistant bacterial strains isolated from an electroplating wastewater treatment plant.</title>
        <authorList>
            <person name="Cai X."/>
            <person name="Zheng X."/>
            <person name="Zhang D."/>
            <person name="Iqbal W."/>
            <person name="Liu C."/>
            <person name="Yang B."/>
            <person name="Zhao X."/>
            <person name="Lu X."/>
            <person name="Mao Y."/>
        </authorList>
    </citation>
    <scope>NUCLEOTIDE SEQUENCE [LARGE SCALE GENOMIC DNA]</scope>
    <source>
        <strain evidence="9 10">Co1-1</strain>
    </source>
</reference>
<feature type="transmembrane region" description="Helical" evidence="8">
    <location>
        <begin position="43"/>
        <end position="62"/>
    </location>
</feature>
<accession>A0A9X7QMP2</accession>
<gene>
    <name evidence="9" type="ORF">D0437_27540</name>
</gene>
<dbReference type="AlphaFoldDB" id="A0A9X7QMP2"/>
<keyword evidence="7 8" id="KW-0472">Membrane</keyword>
<dbReference type="Pfam" id="PF03845">
    <property type="entry name" value="Spore_permease"/>
    <property type="match status" value="1"/>
</dbReference>
<evidence type="ECO:0000256" key="6">
    <source>
        <dbReference type="ARBA" id="ARBA00022989"/>
    </source>
</evidence>
<keyword evidence="4" id="KW-0309">Germination</keyword>
<feature type="transmembrane region" description="Helical" evidence="8">
    <location>
        <begin position="192"/>
        <end position="209"/>
    </location>
</feature>
<evidence type="ECO:0000256" key="4">
    <source>
        <dbReference type="ARBA" id="ARBA00022544"/>
    </source>
</evidence>
<dbReference type="RefSeq" id="WP_208743474.1">
    <property type="nucleotide sequence ID" value="NZ_CP031778.1"/>
</dbReference>
<feature type="transmembrane region" description="Helical" evidence="8">
    <location>
        <begin position="229"/>
        <end position="251"/>
    </location>
</feature>
<evidence type="ECO:0000256" key="2">
    <source>
        <dbReference type="ARBA" id="ARBA00007998"/>
    </source>
</evidence>
<name>A0A9X7QMP2_BACCE</name>